<proteinExistence type="predicted"/>
<evidence type="ECO:0000313" key="1">
    <source>
        <dbReference type="EMBL" id="AGY48249.1"/>
    </source>
</evidence>
<reference evidence="1 2" key="1">
    <citation type="journal article" date="2013" name="Genome Announc.">
        <title>Complete Genome of Bacillus megaterium Podophage Pony.</title>
        <authorList>
            <person name="Khatemi B.E."/>
            <person name="Chung On C.C."/>
            <person name="Chamakura K.R."/>
            <person name="Kuty Everett G.F."/>
        </authorList>
    </citation>
    <scope>NUCLEOTIDE SEQUENCE [LARGE SCALE GENOMIC DNA]</scope>
</reference>
<gene>
    <name evidence="1" type="ORF">Pony_8</name>
</gene>
<dbReference type="RefSeq" id="YP_008771326.1">
    <property type="nucleotide sequence ID" value="NC_022770.1"/>
</dbReference>
<keyword evidence="2" id="KW-1185">Reference proteome</keyword>
<sequence>MGRWAANGTYVDNTVDVADIQSSGLVPTEEQAKYTPQEKTLNAVTVTAGGATNFTSNIVTMDGFNTLGVGLTADISHSWNLNVYSSPDGTTLISPAFIAQSSTSTTKGGSGTCPLNFAVIQIVNNDAATRTYNAWSRKLNL</sequence>
<accession>U5PWE5</accession>
<name>U5PWE5_9CAUD</name>
<dbReference type="EMBL" id="KF669660">
    <property type="protein sequence ID" value="AGY48249.1"/>
    <property type="molecule type" value="Genomic_DNA"/>
</dbReference>
<protein>
    <submittedName>
        <fullName evidence="1">Uncharacterized protein</fullName>
    </submittedName>
</protein>
<organism evidence="1 2">
    <name type="scientific">Bacillus phage Pony</name>
    <dbReference type="NCBI Taxonomy" id="1406789"/>
    <lineage>
        <taxon>Viruses</taxon>
        <taxon>Duplodnaviria</taxon>
        <taxon>Heunggongvirae</taxon>
        <taxon>Uroviricota</taxon>
        <taxon>Caudoviricetes</taxon>
        <taxon>Pagevirus</taxon>
        <taxon>Pagevirus pony</taxon>
    </lineage>
</organism>
<evidence type="ECO:0000313" key="2">
    <source>
        <dbReference type="Proteomes" id="UP000017659"/>
    </source>
</evidence>
<dbReference type="GeneID" id="17959883"/>
<dbReference type="OrthoDB" id="18567at10239"/>
<dbReference type="KEGG" id="vg:17959883"/>
<dbReference type="Proteomes" id="UP000017659">
    <property type="component" value="Segment"/>
</dbReference>